<evidence type="ECO:0000313" key="3">
    <source>
        <dbReference type="EMBL" id="MBZ0159055.1"/>
    </source>
</evidence>
<evidence type="ECO:0000313" key="4">
    <source>
        <dbReference type="Proteomes" id="UP001197609"/>
    </source>
</evidence>
<evidence type="ECO:0000256" key="1">
    <source>
        <dbReference type="SAM" id="SignalP"/>
    </source>
</evidence>
<comment type="caution">
    <text evidence="3">The sequence shown here is derived from an EMBL/GenBank/DDBJ whole genome shotgun (WGS) entry which is preliminary data.</text>
</comment>
<dbReference type="Gene3D" id="3.60.10.10">
    <property type="entry name" value="Endonuclease/exonuclease/phosphatase"/>
    <property type="match status" value="1"/>
</dbReference>
<accession>A0AAJ1AI13</accession>
<protein>
    <submittedName>
        <fullName evidence="3">Endonuclease/exonuclease/phosphatase family protein</fullName>
    </submittedName>
</protein>
<dbReference type="GO" id="GO:0004767">
    <property type="term" value="F:sphingomyelin phosphodiesterase activity"/>
    <property type="evidence" value="ECO:0007669"/>
    <property type="project" value="InterPro"/>
</dbReference>
<feature type="domain" description="Endonuclease/exonuclease/phosphatase" evidence="2">
    <location>
        <begin position="100"/>
        <end position="363"/>
    </location>
</feature>
<dbReference type="AlphaFoldDB" id="A0AAJ1AI13"/>
<name>A0AAJ1AI13_9BACT</name>
<keyword evidence="3" id="KW-0255">Endonuclease</keyword>
<dbReference type="Pfam" id="PF03372">
    <property type="entry name" value="Exo_endo_phos"/>
    <property type="match status" value="1"/>
</dbReference>
<organism evidence="3 4">
    <name type="scientific">Candidatus Methylomirabilis tolerans</name>
    <dbReference type="NCBI Taxonomy" id="3123416"/>
    <lineage>
        <taxon>Bacteria</taxon>
        <taxon>Candidatus Methylomirabilota</taxon>
        <taxon>Candidatus Methylomirabilia</taxon>
        <taxon>Candidatus Methylomirabilales</taxon>
        <taxon>Candidatus Methylomirabilaceae</taxon>
        <taxon>Candidatus Methylomirabilis</taxon>
    </lineage>
</organism>
<dbReference type="PANTHER" id="PTHR16320:SF23">
    <property type="entry name" value="SPHINGOMYELINASE C 1"/>
    <property type="match status" value="1"/>
</dbReference>
<dbReference type="PANTHER" id="PTHR16320">
    <property type="entry name" value="SPHINGOMYELINASE FAMILY MEMBER"/>
    <property type="match status" value="1"/>
</dbReference>
<gene>
    <name evidence="3" type="ORF">K8G79_02755</name>
</gene>
<reference evidence="3 4" key="1">
    <citation type="journal article" date="2021" name="bioRxiv">
        <title>Unraveling nitrogen, sulfur and carbon metabolic pathways and microbial community transcriptional responses to substrate deprivation and toxicity stresses in a bioreactor mimicking anoxic brackish coastal sediment conditions.</title>
        <authorList>
            <person name="Martins P.D."/>
            <person name="Echeveste M.J."/>
            <person name="Arshad A."/>
            <person name="Kurth J."/>
            <person name="Ouboter H."/>
            <person name="Jetten M.S.M."/>
            <person name="Welte C.U."/>
        </authorList>
    </citation>
    <scope>NUCLEOTIDE SEQUENCE [LARGE SCALE GENOMIC DNA]</scope>
    <source>
        <strain evidence="3">MAG_38</strain>
    </source>
</reference>
<dbReference type="EMBL" id="JAIOIU010000031">
    <property type="protein sequence ID" value="MBZ0159055.1"/>
    <property type="molecule type" value="Genomic_DNA"/>
</dbReference>
<keyword evidence="3" id="KW-0378">Hydrolase</keyword>
<sequence>MRYKRRLLAAVTLLLNVVTVGCGVTFSQPATEVLTDIENSQRIPTHQPSAGKLVVTGDSLRILTYNTYLLPRLVLCTWDPICHLLDANFESRAEQLGTAVAEASEKYDIVAFNEVWDEDTRDVLEKKLGGTYPNYVKYISTSGLDMIRLKKNWGFFGGNFEDSGLMLFSKLPFRKLPFVKDDYEATDFKPWWIHKGLAFKEFDDCAFAFADCRAAKGVALIQVEWPSKGSLNVLFTHLQADSGDSTRPEVRQKQLADMQDIVETTLGKTFASWTDTERLVALGDLNIDGLGGVSRVLGLPADVLADATQEWVDRFKAPAQAGVTPLYDSWAETTSPQDQGHTRYNKNERLDYILVSRPIANAAAGQTLNHNNGEIPRVGTDLPVTCVQHIWIPQELEGLSNHRPVAADINLFAPQCNPRLAQEVDGADLGTIVQGLRRTSWQHYELKHRGSMQWFRLDAPGTYAIAITGINAADTPLLHYEIYSPANLSVPLAGAYQLEKTKIAACGTGVPVLDTIALHGATGEFPCSLVDAQKFVLPTGPHYVRVFSKQRTWQGRYAVAFYKFNCAAKDDACDLLPNSPQEFAFLSGRPLNAEDAAWFRVRVQDQADSGKAQSLKFFSRSLSGARATPMIAFVQDDGITPLTDLGGNPLSGPLAQDNGAIYNSRTHQNQTLYLRIKRPVANLQGHSLAVGWRTNLTLFGGSTVGPGIPVLICKDETNGFLGNEYSADEIHMEVNVDGQGWTRIPASGYVEFDCNDWKDSKVWDRQLGVIGFLESVKIRMVEQDDWGDDDTSPPVSLEVWNMGMDMDQIPDNWKIADRQTRLQWEWAGGEYYLRKFNMNRWRIN</sequence>
<dbReference type="SUPFAM" id="SSF56219">
    <property type="entry name" value="DNase I-like"/>
    <property type="match status" value="1"/>
</dbReference>
<keyword evidence="1" id="KW-0732">Signal</keyword>
<evidence type="ECO:0000259" key="2">
    <source>
        <dbReference type="Pfam" id="PF03372"/>
    </source>
</evidence>
<keyword evidence="3" id="KW-0540">Nuclease</keyword>
<dbReference type="Proteomes" id="UP001197609">
    <property type="component" value="Unassembled WGS sequence"/>
</dbReference>
<feature type="chain" id="PRO_5042529380" evidence="1">
    <location>
        <begin position="23"/>
        <end position="844"/>
    </location>
</feature>
<dbReference type="PROSITE" id="PS51257">
    <property type="entry name" value="PROKAR_LIPOPROTEIN"/>
    <property type="match status" value="1"/>
</dbReference>
<dbReference type="InterPro" id="IPR036691">
    <property type="entry name" value="Endo/exonu/phosph_ase_sf"/>
</dbReference>
<dbReference type="InterPro" id="IPR005135">
    <property type="entry name" value="Endo/exonuclease/phosphatase"/>
</dbReference>
<dbReference type="GO" id="GO:0004519">
    <property type="term" value="F:endonuclease activity"/>
    <property type="evidence" value="ECO:0007669"/>
    <property type="project" value="UniProtKB-KW"/>
</dbReference>
<proteinExistence type="predicted"/>
<dbReference type="InterPro" id="IPR038772">
    <property type="entry name" value="Sph/SMPD2-like"/>
</dbReference>
<feature type="signal peptide" evidence="1">
    <location>
        <begin position="1"/>
        <end position="22"/>
    </location>
</feature>